<dbReference type="RefSeq" id="WP_169160118.1">
    <property type="nucleotide sequence ID" value="NZ_JABBFW010000005.1"/>
</dbReference>
<dbReference type="PROSITE" id="PS50110">
    <property type="entry name" value="RESPONSE_REGULATORY"/>
    <property type="match status" value="1"/>
</dbReference>
<sequence>MNSVPQAPVDASAAGSTPGPVLLVEDHPVNQMIALEMLKALGLQVLTADDGAQALERCEATPPRLVLMDLQMPVMDGLQATRKLREMQQQGKLPGFPILALTAHALASDREMALAAGMDDYLTKPIVFDTLRRALARWLPELPAG</sequence>
<feature type="domain" description="Response regulatory" evidence="4">
    <location>
        <begin position="20"/>
        <end position="139"/>
    </location>
</feature>
<proteinExistence type="predicted"/>
<keyword evidence="6" id="KW-1185">Reference proteome</keyword>
<accession>A0A848F6L1</accession>
<evidence type="ECO:0000256" key="1">
    <source>
        <dbReference type="ARBA" id="ARBA00022553"/>
    </source>
</evidence>
<keyword evidence="2" id="KW-0902">Two-component regulatory system</keyword>
<evidence type="ECO:0000313" key="5">
    <source>
        <dbReference type="EMBL" id="NML15214.1"/>
    </source>
</evidence>
<dbReference type="InterPro" id="IPR011006">
    <property type="entry name" value="CheY-like_superfamily"/>
</dbReference>
<dbReference type="PANTHER" id="PTHR45339:SF1">
    <property type="entry name" value="HYBRID SIGNAL TRANSDUCTION HISTIDINE KINASE J"/>
    <property type="match status" value="1"/>
</dbReference>
<evidence type="ECO:0000313" key="6">
    <source>
        <dbReference type="Proteomes" id="UP000574067"/>
    </source>
</evidence>
<dbReference type="InterPro" id="IPR001789">
    <property type="entry name" value="Sig_transdc_resp-reg_receiver"/>
</dbReference>
<organism evidence="5 6">
    <name type="scientific">Azohydromonas caseinilytica</name>
    <dbReference type="NCBI Taxonomy" id="2728836"/>
    <lineage>
        <taxon>Bacteria</taxon>
        <taxon>Pseudomonadati</taxon>
        <taxon>Pseudomonadota</taxon>
        <taxon>Betaproteobacteria</taxon>
        <taxon>Burkholderiales</taxon>
        <taxon>Sphaerotilaceae</taxon>
        <taxon>Azohydromonas</taxon>
    </lineage>
</organism>
<dbReference type="CDD" id="cd17546">
    <property type="entry name" value="REC_hyHK_CKI1_RcsC-like"/>
    <property type="match status" value="1"/>
</dbReference>
<name>A0A848F6L1_9BURK</name>
<evidence type="ECO:0000256" key="3">
    <source>
        <dbReference type="PROSITE-ProRule" id="PRU00169"/>
    </source>
</evidence>
<comment type="caution">
    <text evidence="5">The sequence shown here is derived from an EMBL/GenBank/DDBJ whole genome shotgun (WGS) entry which is preliminary data.</text>
</comment>
<dbReference type="Proteomes" id="UP000574067">
    <property type="component" value="Unassembled WGS sequence"/>
</dbReference>
<dbReference type="Gene3D" id="3.40.50.2300">
    <property type="match status" value="1"/>
</dbReference>
<dbReference type="EMBL" id="JABBFW010000005">
    <property type="protein sequence ID" value="NML15214.1"/>
    <property type="molecule type" value="Genomic_DNA"/>
</dbReference>
<dbReference type="GO" id="GO:0000160">
    <property type="term" value="P:phosphorelay signal transduction system"/>
    <property type="evidence" value="ECO:0007669"/>
    <property type="project" value="UniProtKB-KW"/>
</dbReference>
<dbReference type="PANTHER" id="PTHR45339">
    <property type="entry name" value="HYBRID SIGNAL TRANSDUCTION HISTIDINE KINASE J"/>
    <property type="match status" value="1"/>
</dbReference>
<feature type="modified residue" description="4-aspartylphosphate" evidence="3">
    <location>
        <position position="69"/>
    </location>
</feature>
<reference evidence="5 6" key="1">
    <citation type="submission" date="2020-04" db="EMBL/GenBank/DDBJ databases">
        <title>Azohydromonas sp. isolated from soil.</title>
        <authorList>
            <person name="Dahal R.H."/>
        </authorList>
    </citation>
    <scope>NUCLEOTIDE SEQUENCE [LARGE SCALE GENOMIC DNA]</scope>
    <source>
        <strain evidence="5 6">G-1-1-14</strain>
    </source>
</reference>
<evidence type="ECO:0000259" key="4">
    <source>
        <dbReference type="PROSITE" id="PS50110"/>
    </source>
</evidence>
<keyword evidence="1 3" id="KW-0597">Phosphoprotein</keyword>
<dbReference type="SMART" id="SM00448">
    <property type="entry name" value="REC"/>
    <property type="match status" value="1"/>
</dbReference>
<dbReference type="AlphaFoldDB" id="A0A848F6L1"/>
<dbReference type="Pfam" id="PF00072">
    <property type="entry name" value="Response_reg"/>
    <property type="match status" value="1"/>
</dbReference>
<gene>
    <name evidence="5" type="ORF">HHL10_09510</name>
</gene>
<dbReference type="SUPFAM" id="SSF52172">
    <property type="entry name" value="CheY-like"/>
    <property type="match status" value="1"/>
</dbReference>
<evidence type="ECO:0000256" key="2">
    <source>
        <dbReference type="ARBA" id="ARBA00023012"/>
    </source>
</evidence>
<protein>
    <submittedName>
        <fullName evidence="5">Response regulator</fullName>
    </submittedName>
</protein>